<keyword evidence="4 9" id="KW-0812">Transmembrane</keyword>
<dbReference type="PANTHER" id="PTHR48022">
    <property type="entry name" value="PLASTIDIC GLUCOSE TRANSPORTER 4"/>
    <property type="match status" value="1"/>
</dbReference>
<name>A0AB34KDA1_9PEZI</name>
<dbReference type="CDD" id="cd17356">
    <property type="entry name" value="MFS_HXT"/>
    <property type="match status" value="1"/>
</dbReference>
<feature type="transmembrane region" description="Helical" evidence="9">
    <location>
        <begin position="454"/>
        <end position="473"/>
    </location>
</feature>
<sequence>MGFFALAKPKNEPGAAWPAIMVGMIAAFGGILYGYDTGTISGIQGMPFWIKQFFPGLNEGVDYRIDPTSLRVDAGEISLIVSILSVGTFVGALLAGILADIAGRKWGLILSAGIPFNLGVILQVAATERSLFNAGRFFAGLGVGLVSVQVPMYQSETLPAWIRGFVVGSYQLCITIGLLLAALVNYGTQDRTDSGSYRIPLAIQFAWSIILCGGMLMLPETPRFLIKKGKSEKAMESLKFLRRLDLGHPALIQEYKEIHSNYQYENSLGNASYVDCFKGSVGKRLLTGVVLQCLQQLVGINFIFYYGTSYFQSRGATSLPSPFILQVITNVVNVVSTFPGLYAIDKLGRRPVLLAGALGMGISQYIVSACGVATNLQNAASVAAQFAFICIYIFFFASTFGPAAWVVTGEIFPLRTRAKCLSMTTAANWFFNWLLAFITPYLTGADYADLGPNIFWIWGGFCWIAVAFVWLMIYETKNLTLEQVNELYGQTSRAWRSKNFRPKVSWADVRMGEENQGGSIPDIAAPQEHKTSSVAGHDNRRHLIEKREKV</sequence>
<evidence type="ECO:0000256" key="2">
    <source>
        <dbReference type="ARBA" id="ARBA00010992"/>
    </source>
</evidence>
<protein>
    <recommendedName>
        <fullName evidence="10">Major facilitator superfamily (MFS) profile domain-containing protein</fullName>
    </recommendedName>
</protein>
<dbReference type="Pfam" id="PF00083">
    <property type="entry name" value="Sugar_tr"/>
    <property type="match status" value="1"/>
</dbReference>
<evidence type="ECO:0000259" key="10">
    <source>
        <dbReference type="PROSITE" id="PS50850"/>
    </source>
</evidence>
<dbReference type="GO" id="GO:0005351">
    <property type="term" value="F:carbohydrate:proton symporter activity"/>
    <property type="evidence" value="ECO:0007669"/>
    <property type="project" value="TreeGrafter"/>
</dbReference>
<dbReference type="AlphaFoldDB" id="A0AB34KDA1"/>
<dbReference type="PROSITE" id="PS00216">
    <property type="entry name" value="SUGAR_TRANSPORT_1"/>
    <property type="match status" value="2"/>
</dbReference>
<comment type="similarity">
    <text evidence="2 7">Belongs to the major facilitator superfamily. Sugar transporter (TC 2.A.1.1) family.</text>
</comment>
<feature type="transmembrane region" description="Helical" evidence="9">
    <location>
        <begin position="15"/>
        <end position="35"/>
    </location>
</feature>
<dbReference type="NCBIfam" id="TIGR00879">
    <property type="entry name" value="SP"/>
    <property type="match status" value="1"/>
</dbReference>
<dbReference type="Proteomes" id="UP000803884">
    <property type="component" value="Unassembled WGS sequence"/>
</dbReference>
<evidence type="ECO:0000256" key="3">
    <source>
        <dbReference type="ARBA" id="ARBA00022448"/>
    </source>
</evidence>
<dbReference type="PANTHER" id="PTHR48022:SF17">
    <property type="entry name" value="HEXOSE TRANSPORTER"/>
    <property type="match status" value="1"/>
</dbReference>
<dbReference type="InterPro" id="IPR020846">
    <property type="entry name" value="MFS_dom"/>
</dbReference>
<feature type="transmembrane region" description="Helical" evidence="9">
    <location>
        <begin position="386"/>
        <end position="408"/>
    </location>
</feature>
<proteinExistence type="inferred from homology"/>
<evidence type="ECO:0000256" key="7">
    <source>
        <dbReference type="RuleBase" id="RU003346"/>
    </source>
</evidence>
<dbReference type="RefSeq" id="XP_069225005.1">
    <property type="nucleotide sequence ID" value="XM_069378076.1"/>
</dbReference>
<dbReference type="GO" id="GO:0016020">
    <property type="term" value="C:membrane"/>
    <property type="evidence" value="ECO:0007669"/>
    <property type="project" value="UniProtKB-SubCell"/>
</dbReference>
<evidence type="ECO:0000313" key="12">
    <source>
        <dbReference type="Proteomes" id="UP000803884"/>
    </source>
</evidence>
<evidence type="ECO:0000256" key="1">
    <source>
        <dbReference type="ARBA" id="ARBA00004141"/>
    </source>
</evidence>
<feature type="transmembrane region" description="Helical" evidence="9">
    <location>
        <begin position="420"/>
        <end position="442"/>
    </location>
</feature>
<gene>
    <name evidence="11" type="ORF">WHR41_09473</name>
</gene>
<comment type="subcellular location">
    <subcellularLocation>
        <location evidence="1">Membrane</location>
        <topology evidence="1">Multi-pass membrane protein</topology>
    </subcellularLocation>
</comment>
<evidence type="ECO:0000313" key="11">
    <source>
        <dbReference type="EMBL" id="KAL1581897.1"/>
    </source>
</evidence>
<dbReference type="GeneID" id="96010914"/>
<organism evidence="11 12">
    <name type="scientific">Cladosporium halotolerans</name>
    <dbReference type="NCBI Taxonomy" id="1052096"/>
    <lineage>
        <taxon>Eukaryota</taxon>
        <taxon>Fungi</taxon>
        <taxon>Dikarya</taxon>
        <taxon>Ascomycota</taxon>
        <taxon>Pezizomycotina</taxon>
        <taxon>Dothideomycetes</taxon>
        <taxon>Dothideomycetidae</taxon>
        <taxon>Cladosporiales</taxon>
        <taxon>Cladosporiaceae</taxon>
        <taxon>Cladosporium</taxon>
    </lineage>
</organism>
<dbReference type="InterPro" id="IPR005829">
    <property type="entry name" value="Sugar_transporter_CS"/>
</dbReference>
<dbReference type="InterPro" id="IPR050360">
    <property type="entry name" value="MFS_Sugar_Transporters"/>
</dbReference>
<dbReference type="InterPro" id="IPR003663">
    <property type="entry name" value="Sugar/inositol_transpt"/>
</dbReference>
<reference evidence="11 12" key="1">
    <citation type="journal article" date="2020" name="Microbiol. Resour. Announc.">
        <title>Draft Genome Sequence of a Cladosporium Species Isolated from the Mesophotic Ascidian Didemnum maculosum.</title>
        <authorList>
            <person name="Gioti A."/>
            <person name="Siaperas R."/>
            <person name="Nikolaivits E."/>
            <person name="Le Goff G."/>
            <person name="Ouazzani J."/>
            <person name="Kotoulas G."/>
            <person name="Topakas E."/>
        </authorList>
    </citation>
    <scope>NUCLEOTIDE SEQUENCE [LARGE SCALE GENOMIC DNA]</scope>
    <source>
        <strain evidence="11 12">TM138-S3</strain>
    </source>
</reference>
<feature type="transmembrane region" description="Helical" evidence="9">
    <location>
        <begin position="351"/>
        <end position="374"/>
    </location>
</feature>
<feature type="transmembrane region" description="Helical" evidence="9">
    <location>
        <begin position="285"/>
        <end position="307"/>
    </location>
</feature>
<dbReference type="Gene3D" id="1.20.1250.20">
    <property type="entry name" value="MFS general substrate transporter like domains"/>
    <property type="match status" value="1"/>
</dbReference>
<dbReference type="PROSITE" id="PS00217">
    <property type="entry name" value="SUGAR_TRANSPORT_2"/>
    <property type="match status" value="1"/>
</dbReference>
<feature type="transmembrane region" description="Helical" evidence="9">
    <location>
        <begin position="106"/>
        <end position="125"/>
    </location>
</feature>
<keyword evidence="12" id="KW-1185">Reference proteome</keyword>
<feature type="transmembrane region" description="Helical" evidence="9">
    <location>
        <begin position="137"/>
        <end position="153"/>
    </location>
</feature>
<feature type="transmembrane region" description="Helical" evidence="9">
    <location>
        <begin position="199"/>
        <end position="218"/>
    </location>
</feature>
<feature type="transmembrane region" description="Helical" evidence="9">
    <location>
        <begin position="323"/>
        <end position="344"/>
    </location>
</feature>
<dbReference type="SUPFAM" id="SSF103473">
    <property type="entry name" value="MFS general substrate transporter"/>
    <property type="match status" value="1"/>
</dbReference>
<evidence type="ECO:0000256" key="9">
    <source>
        <dbReference type="SAM" id="Phobius"/>
    </source>
</evidence>
<feature type="domain" description="Major facilitator superfamily (MFS) profile" evidence="10">
    <location>
        <begin position="22"/>
        <end position="477"/>
    </location>
</feature>
<dbReference type="PRINTS" id="PR00171">
    <property type="entry name" value="SUGRTRNSPORT"/>
</dbReference>
<keyword evidence="6 9" id="KW-0472">Membrane</keyword>
<evidence type="ECO:0000256" key="8">
    <source>
        <dbReference type="SAM" id="MobiDB-lite"/>
    </source>
</evidence>
<feature type="transmembrane region" description="Helical" evidence="9">
    <location>
        <begin position="77"/>
        <end position="99"/>
    </location>
</feature>
<feature type="compositionally biased region" description="Basic and acidic residues" evidence="8">
    <location>
        <begin position="527"/>
        <end position="538"/>
    </location>
</feature>
<dbReference type="EMBL" id="JAAQHG020000105">
    <property type="protein sequence ID" value="KAL1581897.1"/>
    <property type="molecule type" value="Genomic_DNA"/>
</dbReference>
<dbReference type="PROSITE" id="PS50850">
    <property type="entry name" value="MFS"/>
    <property type="match status" value="1"/>
</dbReference>
<keyword evidence="5 9" id="KW-1133">Transmembrane helix</keyword>
<dbReference type="InterPro" id="IPR005828">
    <property type="entry name" value="MFS_sugar_transport-like"/>
</dbReference>
<feature type="transmembrane region" description="Helical" evidence="9">
    <location>
        <begin position="165"/>
        <end position="187"/>
    </location>
</feature>
<evidence type="ECO:0000256" key="6">
    <source>
        <dbReference type="ARBA" id="ARBA00023136"/>
    </source>
</evidence>
<evidence type="ECO:0000256" key="5">
    <source>
        <dbReference type="ARBA" id="ARBA00022989"/>
    </source>
</evidence>
<keyword evidence="3 7" id="KW-0813">Transport</keyword>
<comment type="caution">
    <text evidence="11">The sequence shown here is derived from an EMBL/GenBank/DDBJ whole genome shotgun (WGS) entry which is preliminary data.</text>
</comment>
<feature type="region of interest" description="Disordered" evidence="8">
    <location>
        <begin position="517"/>
        <end position="538"/>
    </location>
</feature>
<dbReference type="FunFam" id="1.20.1250.20:FF:000134">
    <property type="entry name" value="MFS sugar transporter protein"/>
    <property type="match status" value="1"/>
</dbReference>
<evidence type="ECO:0000256" key="4">
    <source>
        <dbReference type="ARBA" id="ARBA00022692"/>
    </source>
</evidence>
<dbReference type="InterPro" id="IPR036259">
    <property type="entry name" value="MFS_trans_sf"/>
</dbReference>
<accession>A0AB34KDA1</accession>